<accession>F0SY54</accession>
<dbReference type="HOGENOM" id="CLU_099432_0_1_9"/>
<dbReference type="AlphaFoldDB" id="F0SY54"/>
<evidence type="ECO:0000259" key="7">
    <source>
        <dbReference type="Pfam" id="PF04024"/>
    </source>
</evidence>
<reference evidence="9" key="2">
    <citation type="submission" date="2011-02" db="EMBL/GenBank/DDBJ databases">
        <title>The complete genome of Syntrophobotulus glycolicus DSM 8271.</title>
        <authorList>
            <person name="Lucas S."/>
            <person name="Copeland A."/>
            <person name="Lapidus A."/>
            <person name="Bruce D."/>
            <person name="Goodwin L."/>
            <person name="Pitluck S."/>
            <person name="Kyrpides N."/>
            <person name="Mavromatis K."/>
            <person name="Pagani I."/>
            <person name="Ivanova N."/>
            <person name="Mikhailova N."/>
            <person name="Chertkov O."/>
            <person name="Held B."/>
            <person name="Detter J.C."/>
            <person name="Tapia R."/>
            <person name="Han C."/>
            <person name="Land M."/>
            <person name="Hauser L."/>
            <person name="Markowitz V."/>
            <person name="Cheng J.-F."/>
            <person name="Hugenholtz P."/>
            <person name="Woyke T."/>
            <person name="Wu D."/>
            <person name="Spring S."/>
            <person name="Schroeder M."/>
            <person name="Brambilla E."/>
            <person name="Klenk H.-P."/>
            <person name="Eisen J.A."/>
        </authorList>
    </citation>
    <scope>NUCLEOTIDE SEQUENCE [LARGE SCALE GENOMIC DNA]</scope>
    <source>
        <strain evidence="9">DSM 8271 / FlGlyR</strain>
    </source>
</reference>
<evidence type="ECO:0000256" key="4">
    <source>
        <dbReference type="ARBA" id="ARBA00022989"/>
    </source>
</evidence>
<evidence type="ECO:0000256" key="2">
    <source>
        <dbReference type="ARBA" id="ARBA00022475"/>
    </source>
</evidence>
<feature type="transmembrane region" description="Helical" evidence="6">
    <location>
        <begin position="30"/>
        <end position="57"/>
    </location>
</feature>
<evidence type="ECO:0000256" key="5">
    <source>
        <dbReference type="ARBA" id="ARBA00023136"/>
    </source>
</evidence>
<dbReference type="Pfam" id="PF04024">
    <property type="entry name" value="PspC"/>
    <property type="match status" value="1"/>
</dbReference>
<keyword evidence="2" id="KW-1003">Cell membrane</keyword>
<dbReference type="EMBL" id="CP002547">
    <property type="protein sequence ID" value="ADY54804.1"/>
    <property type="molecule type" value="Genomic_DNA"/>
</dbReference>
<keyword evidence="3 6" id="KW-0812">Transmembrane</keyword>
<dbReference type="InterPro" id="IPR052027">
    <property type="entry name" value="PspC"/>
</dbReference>
<proteinExistence type="predicted"/>
<comment type="subcellular location">
    <subcellularLocation>
        <location evidence="1">Cell membrane</location>
        <topology evidence="1">Single-pass membrane protein</topology>
    </subcellularLocation>
</comment>
<feature type="transmembrane region" description="Helical" evidence="6">
    <location>
        <begin position="117"/>
        <end position="134"/>
    </location>
</feature>
<dbReference type="PANTHER" id="PTHR33885:SF3">
    <property type="entry name" value="PHAGE SHOCK PROTEIN C"/>
    <property type="match status" value="1"/>
</dbReference>
<keyword evidence="9" id="KW-1185">Reference proteome</keyword>
<evidence type="ECO:0000256" key="3">
    <source>
        <dbReference type="ARBA" id="ARBA00022692"/>
    </source>
</evidence>
<gene>
    <name evidence="8" type="ordered locus">Sgly_0438</name>
</gene>
<dbReference type="InterPro" id="IPR007168">
    <property type="entry name" value="Phageshock_PspC_N"/>
</dbReference>
<evidence type="ECO:0000256" key="1">
    <source>
        <dbReference type="ARBA" id="ARBA00004162"/>
    </source>
</evidence>
<dbReference type="RefSeq" id="WP_013623675.1">
    <property type="nucleotide sequence ID" value="NC_015172.1"/>
</dbReference>
<dbReference type="GO" id="GO:0005886">
    <property type="term" value="C:plasma membrane"/>
    <property type="evidence" value="ECO:0007669"/>
    <property type="project" value="UniProtKB-SubCell"/>
</dbReference>
<evidence type="ECO:0000313" key="8">
    <source>
        <dbReference type="EMBL" id="ADY54804.1"/>
    </source>
</evidence>
<dbReference type="PANTHER" id="PTHR33885">
    <property type="entry name" value="PHAGE SHOCK PROTEIN C"/>
    <property type="match status" value="1"/>
</dbReference>
<sequence length="139" mass="15586">MSKKLFRSRTDCMIAGVCGGIAEYFDLDPIIVRLILLLAFFGGGLGFFAYVIAWLLIPVEENNLDQTSLSCTDGPPNVPDEDQQDSEKRKKIFAFVLLGSGLLFLCREFFAWFNLKLILPVALIAFGLYLLLGTRRTDK</sequence>
<keyword evidence="5 6" id="KW-0472">Membrane</keyword>
<name>F0SY54_SYNGF</name>
<dbReference type="OrthoDB" id="9815286at2"/>
<evidence type="ECO:0000256" key="6">
    <source>
        <dbReference type="SAM" id="Phobius"/>
    </source>
</evidence>
<dbReference type="eggNOG" id="COG1983">
    <property type="taxonomic scope" value="Bacteria"/>
</dbReference>
<dbReference type="STRING" id="645991.Sgly_0438"/>
<evidence type="ECO:0000313" key="9">
    <source>
        <dbReference type="Proteomes" id="UP000007488"/>
    </source>
</evidence>
<organism evidence="8 9">
    <name type="scientific">Syntrophobotulus glycolicus (strain DSM 8271 / FlGlyR)</name>
    <dbReference type="NCBI Taxonomy" id="645991"/>
    <lineage>
        <taxon>Bacteria</taxon>
        <taxon>Bacillati</taxon>
        <taxon>Bacillota</taxon>
        <taxon>Clostridia</taxon>
        <taxon>Eubacteriales</taxon>
        <taxon>Desulfitobacteriaceae</taxon>
        <taxon>Syntrophobotulus</taxon>
    </lineage>
</organism>
<dbReference type="KEGG" id="sgy:Sgly_0438"/>
<protein>
    <submittedName>
        <fullName evidence="8">Phage shock protein C, PspC</fullName>
    </submittedName>
</protein>
<reference evidence="8 9" key="1">
    <citation type="journal article" date="2011" name="Stand. Genomic Sci.">
        <title>Complete genome sequence of Syntrophobotulus glycolicus type strain (FlGlyR).</title>
        <authorList>
            <person name="Han C."/>
            <person name="Mwirichia R."/>
            <person name="Chertkov O."/>
            <person name="Held B."/>
            <person name="Lapidus A."/>
            <person name="Nolan M."/>
            <person name="Lucas S."/>
            <person name="Hammon N."/>
            <person name="Deshpande S."/>
            <person name="Cheng J.F."/>
            <person name="Tapia R."/>
            <person name="Goodwin L."/>
            <person name="Pitluck S."/>
            <person name="Huntemann M."/>
            <person name="Liolios K."/>
            <person name="Ivanova N."/>
            <person name="Pagani I."/>
            <person name="Mavromatis K."/>
            <person name="Ovchinikova G."/>
            <person name="Pati A."/>
            <person name="Chen A."/>
            <person name="Palaniappan K."/>
            <person name="Land M."/>
            <person name="Hauser L."/>
            <person name="Brambilla E.M."/>
            <person name="Rohde M."/>
            <person name="Spring S."/>
            <person name="Sikorski J."/>
            <person name="Goker M."/>
            <person name="Woyke T."/>
            <person name="Bristow J."/>
            <person name="Eisen J.A."/>
            <person name="Markowitz V."/>
            <person name="Hugenholtz P."/>
            <person name="Kyrpides N.C."/>
            <person name="Klenk H.P."/>
            <person name="Detter J.C."/>
        </authorList>
    </citation>
    <scope>NUCLEOTIDE SEQUENCE [LARGE SCALE GENOMIC DNA]</scope>
    <source>
        <strain evidence="9">DSM 8271 / FlGlyR</strain>
    </source>
</reference>
<feature type="domain" description="Phage shock protein PspC N-terminal" evidence="7">
    <location>
        <begin position="3"/>
        <end position="60"/>
    </location>
</feature>
<keyword evidence="4 6" id="KW-1133">Transmembrane helix</keyword>
<dbReference type="Proteomes" id="UP000007488">
    <property type="component" value="Chromosome"/>
</dbReference>